<dbReference type="Proteomes" id="UP000183920">
    <property type="component" value="Unassembled WGS sequence"/>
</dbReference>
<dbReference type="GO" id="GO:0045892">
    <property type="term" value="P:negative regulation of DNA-templated transcription"/>
    <property type="evidence" value="ECO:0007669"/>
    <property type="project" value="UniProtKB-ARBA"/>
</dbReference>
<dbReference type="EMBL" id="CVRY01000003">
    <property type="protein sequence ID" value="CRL61723.1"/>
    <property type="molecule type" value="Genomic_DNA"/>
</dbReference>
<dbReference type="Pfam" id="PF00440">
    <property type="entry name" value="TetR_N"/>
    <property type="match status" value="1"/>
</dbReference>
<dbReference type="AlphaFoldDB" id="A0A0G4Q777"/>
<dbReference type="InterPro" id="IPR001647">
    <property type="entry name" value="HTH_TetR"/>
</dbReference>
<evidence type="ECO:0000259" key="6">
    <source>
        <dbReference type="PROSITE" id="PS50977"/>
    </source>
</evidence>
<dbReference type="InterPro" id="IPR013572">
    <property type="entry name" value="Tscrpt_reg_MAATS_C"/>
</dbReference>
<dbReference type="PROSITE" id="PS50977">
    <property type="entry name" value="HTH_TETR_2"/>
    <property type="match status" value="1"/>
</dbReference>
<keyword evidence="3 5" id="KW-0238">DNA-binding</keyword>
<reference evidence="8" key="1">
    <citation type="submission" date="2015-06" db="EMBL/GenBank/DDBJ databases">
        <authorList>
            <person name="Urmite Genomes"/>
        </authorList>
    </citation>
    <scope>NUCLEOTIDE SEQUENCE [LARGE SCALE GENOMIC DNA]</scope>
    <source>
        <strain evidence="8">CSUR P1867</strain>
    </source>
</reference>
<dbReference type="SUPFAM" id="SSF46689">
    <property type="entry name" value="Homeodomain-like"/>
    <property type="match status" value="1"/>
</dbReference>
<dbReference type="InterPro" id="IPR050624">
    <property type="entry name" value="HTH-type_Tx_Regulator"/>
</dbReference>
<keyword evidence="4" id="KW-0804">Transcription</keyword>
<evidence type="ECO:0000256" key="4">
    <source>
        <dbReference type="ARBA" id="ARBA00023163"/>
    </source>
</evidence>
<dbReference type="PANTHER" id="PTHR43479:SF11">
    <property type="entry name" value="ACREF_ENVCD OPERON REPRESSOR-RELATED"/>
    <property type="match status" value="1"/>
</dbReference>
<sequence length="214" mass="24506">MARKTKRQAQETKQQIIDAALRLFTVQGVSATSLSDIASAAGVTRGAIYWHFKNKVDLFTEACKLTDLKIESLELEYQTKYPDDPLFVLRELLIYILTSIVEDPKHNSLLEIYFHKCEFVGEMTPIVEIRRELCAADYSRIEQSLFRCVEKKQLPANLNLRRAAIMLRAMMTGLAENWLFSPESFSIKDEGQYLVDSFIDMIKHSANMRISASS</sequence>
<dbReference type="Gene3D" id="1.10.357.10">
    <property type="entry name" value="Tetracycline Repressor, domain 2"/>
    <property type="match status" value="1"/>
</dbReference>
<dbReference type="PANTHER" id="PTHR43479">
    <property type="entry name" value="ACREF/ENVCD OPERON REPRESSOR-RELATED"/>
    <property type="match status" value="1"/>
</dbReference>
<dbReference type="InterPro" id="IPR009057">
    <property type="entry name" value="Homeodomain-like_sf"/>
</dbReference>
<dbReference type="FunFam" id="1.10.357.10:FF:000003">
    <property type="entry name" value="HTH-type transcriptional regulator AcrR"/>
    <property type="match status" value="1"/>
</dbReference>
<feature type="DNA-binding region" description="H-T-H motif" evidence="5">
    <location>
        <begin position="33"/>
        <end position="52"/>
    </location>
</feature>
<evidence type="ECO:0000313" key="8">
    <source>
        <dbReference type="Proteomes" id="UP000183920"/>
    </source>
</evidence>
<dbReference type="InterPro" id="IPR036271">
    <property type="entry name" value="Tet_transcr_reg_TetR-rel_C_sf"/>
</dbReference>
<gene>
    <name evidence="7" type="primary">acrR</name>
    <name evidence="7" type="ORF">BN1804_01612</name>
</gene>
<name>A0A0G4Q777_9GAMM</name>
<dbReference type="RefSeq" id="WP_072063653.1">
    <property type="nucleotide sequence ID" value="NZ_CAXOKO010000001.1"/>
</dbReference>
<protein>
    <submittedName>
        <fullName evidence="7">HTH-type transcriptional regulator AcrR</fullName>
    </submittedName>
</protein>
<accession>A0A0G4Q777</accession>
<evidence type="ECO:0000256" key="2">
    <source>
        <dbReference type="ARBA" id="ARBA00023015"/>
    </source>
</evidence>
<feature type="domain" description="HTH tetR-type" evidence="6">
    <location>
        <begin position="10"/>
        <end position="70"/>
    </location>
</feature>
<dbReference type="PROSITE" id="PS01081">
    <property type="entry name" value="HTH_TETR_1"/>
    <property type="match status" value="1"/>
</dbReference>
<evidence type="ECO:0000256" key="1">
    <source>
        <dbReference type="ARBA" id="ARBA00022491"/>
    </source>
</evidence>
<keyword evidence="1" id="KW-0678">Repressor</keyword>
<dbReference type="GO" id="GO:0003700">
    <property type="term" value="F:DNA-binding transcription factor activity"/>
    <property type="evidence" value="ECO:0007669"/>
    <property type="project" value="UniProtKB-ARBA"/>
</dbReference>
<keyword evidence="2" id="KW-0805">Transcription regulation</keyword>
<evidence type="ECO:0000256" key="3">
    <source>
        <dbReference type="ARBA" id="ARBA00023125"/>
    </source>
</evidence>
<dbReference type="SUPFAM" id="SSF48498">
    <property type="entry name" value="Tetracyclin repressor-like, C-terminal domain"/>
    <property type="match status" value="1"/>
</dbReference>
<evidence type="ECO:0000256" key="5">
    <source>
        <dbReference type="PROSITE-ProRule" id="PRU00335"/>
    </source>
</evidence>
<organism evidence="7 8">
    <name type="scientific">Proteus penneri</name>
    <dbReference type="NCBI Taxonomy" id="102862"/>
    <lineage>
        <taxon>Bacteria</taxon>
        <taxon>Pseudomonadati</taxon>
        <taxon>Pseudomonadota</taxon>
        <taxon>Gammaproteobacteria</taxon>
        <taxon>Enterobacterales</taxon>
        <taxon>Morganellaceae</taxon>
        <taxon>Proteus</taxon>
    </lineage>
</organism>
<evidence type="ECO:0000313" key="7">
    <source>
        <dbReference type="EMBL" id="CRL61723.1"/>
    </source>
</evidence>
<dbReference type="PRINTS" id="PR00455">
    <property type="entry name" value="HTHTETR"/>
</dbReference>
<dbReference type="Pfam" id="PF08361">
    <property type="entry name" value="TetR_C_2"/>
    <property type="match status" value="1"/>
</dbReference>
<proteinExistence type="predicted"/>
<dbReference type="GO" id="GO:0009410">
    <property type="term" value="P:response to xenobiotic stimulus"/>
    <property type="evidence" value="ECO:0007669"/>
    <property type="project" value="UniProtKB-ARBA"/>
</dbReference>
<dbReference type="GO" id="GO:0003677">
    <property type="term" value="F:DNA binding"/>
    <property type="evidence" value="ECO:0007669"/>
    <property type="project" value="UniProtKB-UniRule"/>
</dbReference>
<dbReference type="NCBIfam" id="NF007949">
    <property type="entry name" value="PRK10668.1"/>
    <property type="match status" value="1"/>
</dbReference>
<dbReference type="InterPro" id="IPR023772">
    <property type="entry name" value="DNA-bd_HTH_TetR-type_CS"/>
</dbReference>